<dbReference type="Gene3D" id="1.20.1250.20">
    <property type="entry name" value="MFS general substrate transporter like domains"/>
    <property type="match status" value="1"/>
</dbReference>
<dbReference type="Proteomes" id="UP000470404">
    <property type="component" value="Unassembled WGS sequence"/>
</dbReference>
<evidence type="ECO:0000313" key="2">
    <source>
        <dbReference type="EMBL" id="NEC58503.1"/>
    </source>
</evidence>
<feature type="region of interest" description="Disordered" evidence="1">
    <location>
        <begin position="174"/>
        <end position="220"/>
    </location>
</feature>
<evidence type="ECO:0000256" key="1">
    <source>
        <dbReference type="SAM" id="MobiDB-lite"/>
    </source>
</evidence>
<feature type="compositionally biased region" description="Basic and acidic residues" evidence="1">
    <location>
        <begin position="174"/>
        <end position="205"/>
    </location>
</feature>
<gene>
    <name evidence="2" type="ORF">G3I59_23575</name>
</gene>
<organism evidence="2 3">
    <name type="scientific">Amycolatopsis rubida</name>
    <dbReference type="NCBI Taxonomy" id="112413"/>
    <lineage>
        <taxon>Bacteria</taxon>
        <taxon>Bacillati</taxon>
        <taxon>Actinomycetota</taxon>
        <taxon>Actinomycetes</taxon>
        <taxon>Pseudonocardiales</taxon>
        <taxon>Pseudonocardiaceae</taxon>
        <taxon>Amycolatopsis</taxon>
    </lineage>
</organism>
<keyword evidence="3" id="KW-1185">Reference proteome</keyword>
<protein>
    <submittedName>
        <fullName evidence="2">MHS family MFS transporter</fullName>
    </submittedName>
</protein>
<accession>A0ABX0BXE4</accession>
<reference evidence="2 3" key="1">
    <citation type="submission" date="2020-01" db="EMBL/GenBank/DDBJ databases">
        <title>Insect and environment-associated Actinomycetes.</title>
        <authorList>
            <person name="Currrie C."/>
            <person name="Chevrette M."/>
            <person name="Carlson C."/>
            <person name="Stubbendieck R."/>
            <person name="Wendt-Pienkowski E."/>
        </authorList>
    </citation>
    <scope>NUCLEOTIDE SEQUENCE [LARGE SCALE GENOMIC DNA]</scope>
    <source>
        <strain evidence="2 3">SID8386</strain>
    </source>
</reference>
<evidence type="ECO:0000313" key="3">
    <source>
        <dbReference type="Proteomes" id="UP000470404"/>
    </source>
</evidence>
<dbReference type="EMBL" id="JAAGNC010000119">
    <property type="protein sequence ID" value="NEC58503.1"/>
    <property type="molecule type" value="Genomic_DNA"/>
</dbReference>
<sequence>MYFADAGTAHPGLGRNTVLAAGIAGGRCWSLGAVIGAMASGRVGRRPILLAATGAAVVPVPQSASGMGYLALLCATTLVAGWEIGSITVMLSEIFEARYRCTASAFAGNVGLVTGGAVPPLGAGASTAAYGAVVFGAFPAVWCSLSAIAHPGPGPAGRASGAALARPRVLASGEPRRWRAEGENRRPAPCGRRSEPDVRGARLDEGALPEGTARSLRDAQ</sequence>
<dbReference type="SUPFAM" id="SSF103473">
    <property type="entry name" value="MFS general substrate transporter"/>
    <property type="match status" value="1"/>
</dbReference>
<dbReference type="InterPro" id="IPR036259">
    <property type="entry name" value="MFS_trans_sf"/>
</dbReference>
<name>A0ABX0BXE4_9PSEU</name>
<proteinExistence type="predicted"/>
<dbReference type="RefSeq" id="WP_067581809.1">
    <property type="nucleotide sequence ID" value="NZ_JAAGNC010000119.1"/>
</dbReference>
<comment type="caution">
    <text evidence="2">The sequence shown here is derived from an EMBL/GenBank/DDBJ whole genome shotgun (WGS) entry which is preliminary data.</text>
</comment>